<accession>A0A9D9GQZ7</accession>
<comment type="caution">
    <text evidence="1">The sequence shown here is derived from an EMBL/GenBank/DDBJ whole genome shotgun (WGS) entry which is preliminary data.</text>
</comment>
<sequence length="563" mass="64905">MLDDNVKFYMFLNIPNEKELYKIYSTLSLDKFREFNLFIHEETEESLKSAQLQEAMPTSFLRTFNDYSKIDETIDVPSPNGIGDFELLPGGITETVPDAGSKPLHENYTGLDSDEEFDKYVSRLDDNYELPLDWADLHEKIIYNEKIIELIPQKFFTTNNTTFNCGREWGYYIQTTFLENKRDGYECYLSKVILFDIEHVIPGYAERDYSIFKLRIIPKVCYQYETDLRGSSSYNQWRVDFDPNASVVTFPYSKMDQFLYIGNSRLSVGIENVDQLNQNDINYNWKEDTGDIISHLHYNYEGVGRYLDHESTPFLDTVLFLVGFIDHPLVDILSTADYLYSMYQASKENWDEREVIIANNEANCEDLGESVQEQHEVYGKLIRAISASPGELSDENGSYPVLFGCINNYVELKAYFDTFNSLGETARMNLISSFTFDVFDFTFGEGYQNRATITGTVDFGNYQVRRKELTVGETINMSLQTGKKNLYTFNVDQPSKYEFTVYNSASCSLIIKDKNGNLIGDCQETGVTRSIVLDLPIGKYTVECEYYPLTPRNLNATLSVKEV</sequence>
<evidence type="ECO:0000313" key="2">
    <source>
        <dbReference type="Proteomes" id="UP000823629"/>
    </source>
</evidence>
<gene>
    <name evidence="1" type="ORF">IAC78_02045</name>
</gene>
<dbReference type="AlphaFoldDB" id="A0A9D9GQZ7"/>
<reference evidence="1" key="1">
    <citation type="submission" date="2020-10" db="EMBL/GenBank/DDBJ databases">
        <authorList>
            <person name="Gilroy R."/>
        </authorList>
    </citation>
    <scope>NUCLEOTIDE SEQUENCE</scope>
    <source>
        <strain evidence="1">1748</strain>
    </source>
</reference>
<evidence type="ECO:0000313" key="1">
    <source>
        <dbReference type="EMBL" id="MBO8414248.1"/>
    </source>
</evidence>
<organism evidence="1 2">
    <name type="scientific">Candidatus Scatoplasma merdavium</name>
    <dbReference type="NCBI Taxonomy" id="2840932"/>
    <lineage>
        <taxon>Bacteria</taxon>
        <taxon>Bacillati</taxon>
        <taxon>Bacillota</taxon>
        <taxon>Bacilli</taxon>
        <taxon>Bacillales</taxon>
        <taxon>Candidatus Scatoplasma</taxon>
    </lineage>
</organism>
<reference evidence="1" key="2">
    <citation type="journal article" date="2021" name="PeerJ">
        <title>Extensive microbial diversity within the chicken gut microbiome revealed by metagenomics and culture.</title>
        <authorList>
            <person name="Gilroy R."/>
            <person name="Ravi A."/>
            <person name="Getino M."/>
            <person name="Pursley I."/>
            <person name="Horton D.L."/>
            <person name="Alikhan N.F."/>
            <person name="Baker D."/>
            <person name="Gharbi K."/>
            <person name="Hall N."/>
            <person name="Watson M."/>
            <person name="Adriaenssens E.M."/>
            <person name="Foster-Nyarko E."/>
            <person name="Jarju S."/>
            <person name="Secka A."/>
            <person name="Antonio M."/>
            <person name="Oren A."/>
            <person name="Chaudhuri R.R."/>
            <person name="La Ragione R."/>
            <person name="Hildebrand F."/>
            <person name="Pallen M.J."/>
        </authorList>
    </citation>
    <scope>NUCLEOTIDE SEQUENCE</scope>
    <source>
        <strain evidence="1">1748</strain>
    </source>
</reference>
<protein>
    <submittedName>
        <fullName evidence="1">Uncharacterized protein</fullName>
    </submittedName>
</protein>
<dbReference type="Proteomes" id="UP000823629">
    <property type="component" value="Unassembled WGS sequence"/>
</dbReference>
<dbReference type="EMBL" id="JADING010000058">
    <property type="protein sequence ID" value="MBO8414248.1"/>
    <property type="molecule type" value="Genomic_DNA"/>
</dbReference>
<proteinExistence type="predicted"/>
<name>A0A9D9GQZ7_9BACL</name>